<gene>
    <name evidence="2" type="ORF">EOI86_01685</name>
</gene>
<organism evidence="2 3">
    <name type="scientific">Hwanghaeella grinnelliae</name>
    <dbReference type="NCBI Taxonomy" id="2500179"/>
    <lineage>
        <taxon>Bacteria</taxon>
        <taxon>Pseudomonadati</taxon>
        <taxon>Pseudomonadota</taxon>
        <taxon>Alphaproteobacteria</taxon>
        <taxon>Rhodospirillales</taxon>
        <taxon>Rhodospirillaceae</taxon>
        <taxon>Hwanghaeella</taxon>
    </lineage>
</organism>
<dbReference type="CDD" id="cd02440">
    <property type="entry name" value="AdoMet_MTases"/>
    <property type="match status" value="1"/>
</dbReference>
<keyword evidence="2" id="KW-0808">Transferase</keyword>
<dbReference type="AlphaFoldDB" id="A0A3S3UQA1"/>
<evidence type="ECO:0000313" key="2">
    <source>
        <dbReference type="EMBL" id="RVU38041.1"/>
    </source>
</evidence>
<reference evidence="3" key="1">
    <citation type="submission" date="2019-01" db="EMBL/GenBank/DDBJ databases">
        <title>Gri0909 isolated from a small marine red alga.</title>
        <authorList>
            <person name="Kim J."/>
            <person name="Jeong S.E."/>
            <person name="Jeon C.O."/>
        </authorList>
    </citation>
    <scope>NUCLEOTIDE SEQUENCE [LARGE SCALE GENOMIC DNA]</scope>
    <source>
        <strain evidence="3">Gri0909</strain>
    </source>
</reference>
<proteinExistence type="predicted"/>
<dbReference type="GO" id="GO:0008757">
    <property type="term" value="F:S-adenosylmethionine-dependent methyltransferase activity"/>
    <property type="evidence" value="ECO:0007669"/>
    <property type="project" value="InterPro"/>
</dbReference>
<dbReference type="OrthoDB" id="9801573at2"/>
<keyword evidence="3" id="KW-1185">Reference proteome</keyword>
<name>A0A3S3UQA1_9PROT</name>
<dbReference type="Gene3D" id="3.40.50.150">
    <property type="entry name" value="Vaccinia Virus protein VP39"/>
    <property type="match status" value="1"/>
</dbReference>
<feature type="domain" description="Methyltransferase type 11" evidence="1">
    <location>
        <begin position="43"/>
        <end position="121"/>
    </location>
</feature>
<protein>
    <submittedName>
        <fullName evidence="2">Class I SAM-dependent methyltransferase</fullName>
    </submittedName>
</protein>
<comment type="caution">
    <text evidence="2">The sequence shown here is derived from an EMBL/GenBank/DDBJ whole genome shotgun (WGS) entry which is preliminary data.</text>
</comment>
<keyword evidence="2" id="KW-0489">Methyltransferase</keyword>
<dbReference type="PANTHER" id="PTHR43591:SF24">
    <property type="entry name" value="2-METHOXY-6-POLYPRENYL-1,4-BENZOQUINOL METHYLASE, MITOCHONDRIAL"/>
    <property type="match status" value="1"/>
</dbReference>
<dbReference type="InterPro" id="IPR029063">
    <property type="entry name" value="SAM-dependent_MTases_sf"/>
</dbReference>
<dbReference type="SUPFAM" id="SSF53335">
    <property type="entry name" value="S-adenosyl-L-methionine-dependent methyltransferases"/>
    <property type="match status" value="1"/>
</dbReference>
<dbReference type="Pfam" id="PF08241">
    <property type="entry name" value="Methyltransf_11"/>
    <property type="match status" value="1"/>
</dbReference>
<dbReference type="Proteomes" id="UP000287447">
    <property type="component" value="Unassembled WGS sequence"/>
</dbReference>
<dbReference type="GO" id="GO:0032259">
    <property type="term" value="P:methylation"/>
    <property type="evidence" value="ECO:0007669"/>
    <property type="project" value="UniProtKB-KW"/>
</dbReference>
<dbReference type="InterPro" id="IPR013216">
    <property type="entry name" value="Methyltransf_11"/>
</dbReference>
<dbReference type="RefSeq" id="WP_127763414.1">
    <property type="nucleotide sequence ID" value="NZ_SADE01000001.1"/>
</dbReference>
<evidence type="ECO:0000313" key="3">
    <source>
        <dbReference type="Proteomes" id="UP000287447"/>
    </source>
</evidence>
<dbReference type="PANTHER" id="PTHR43591">
    <property type="entry name" value="METHYLTRANSFERASE"/>
    <property type="match status" value="1"/>
</dbReference>
<sequence>MTAIDPRLAEHRRVWERKPALRAVYGDYHRRMLNALPAAGRYLEVGSGSGNLRDAKPDADVTTIDILPTPWVDVCADAQTLPFADDTFDGITMLDVLHHIEHPRAFFAEALRVLKPGGRVALIEPGITPVSWLFYNYLHEEPVDMSVDPLGPVASTPDPTKDPFDSNQGIPTLLFKRQEHRIAFAETFPGFTLIDRQWLSLFAYPMTGGFKSWSLLSASAAESLIRLEQVLMPFIGPILAFRLMVVLEKRKAKRS</sequence>
<evidence type="ECO:0000259" key="1">
    <source>
        <dbReference type="Pfam" id="PF08241"/>
    </source>
</evidence>
<dbReference type="EMBL" id="SADE01000001">
    <property type="protein sequence ID" value="RVU38041.1"/>
    <property type="molecule type" value="Genomic_DNA"/>
</dbReference>
<accession>A0A3S3UQA1</accession>